<dbReference type="PANTHER" id="PTHR13878:SF91">
    <property type="entry name" value="FAD BINDING DOMAIN PROTEIN (AFU_ORTHOLOGUE AFUA_6G12070)-RELATED"/>
    <property type="match status" value="1"/>
</dbReference>
<dbReference type="SUPFAM" id="SSF56176">
    <property type="entry name" value="FAD-binding/transporter-associated domain-like"/>
    <property type="match status" value="1"/>
</dbReference>
<dbReference type="Pfam" id="PF01565">
    <property type="entry name" value="FAD_binding_4"/>
    <property type="match status" value="1"/>
</dbReference>
<dbReference type="Proteomes" id="UP000244855">
    <property type="component" value="Unassembled WGS sequence"/>
</dbReference>
<feature type="domain" description="FAD-binding PCMH-type" evidence="5">
    <location>
        <begin position="152"/>
        <end position="331"/>
    </location>
</feature>
<feature type="region of interest" description="Disordered" evidence="3">
    <location>
        <begin position="41"/>
        <end position="65"/>
    </location>
</feature>
<evidence type="ECO:0000259" key="5">
    <source>
        <dbReference type="PROSITE" id="PS51387"/>
    </source>
</evidence>
<dbReference type="InterPro" id="IPR016166">
    <property type="entry name" value="FAD-bd_PCMH"/>
</dbReference>
<dbReference type="InterPro" id="IPR050432">
    <property type="entry name" value="FAD-linked_Oxidoreductases_BP"/>
</dbReference>
<feature type="signal peptide" evidence="4">
    <location>
        <begin position="1"/>
        <end position="20"/>
    </location>
</feature>
<comment type="similarity">
    <text evidence="1">Belongs to the oxygen-dependent FAD-linked oxidoreductase family.</text>
</comment>
<dbReference type="GO" id="GO:0071949">
    <property type="term" value="F:FAD binding"/>
    <property type="evidence" value="ECO:0007669"/>
    <property type="project" value="InterPro"/>
</dbReference>
<evidence type="ECO:0000313" key="7">
    <source>
        <dbReference type="Proteomes" id="UP000244855"/>
    </source>
</evidence>
<keyword evidence="2" id="KW-0560">Oxidoreductase</keyword>
<sequence length="638" mass="69405">MFLPSLTFLVLPTFLQTITALNFAFEEIQLTEAETLSNPSIRFGDLNNPAPPSAEPCKVTPQDQDWPTDTEWADFNATLGGVLLKPRPLALPCYNETTVGGGSTYNATRCEAVKSGWGNMALHANDPISVRSQWATGDSCVPTGQPNSKCSQGGYPVYVINATTVRHVQMAVNFARNKNIRVVVKNSGHDFNGKNIGAHSLSIWVHNLKGAEYHADYTTSNYAGRALVVGAGTQASDVYSIRTTYNTTIQLPGGATVGVVGGYAQGGGHSSYSSLYGLTADNVLRIHAVTADGKFVTADPDTNQDLYWAFRGGGGGNFGIVTSMVIAAFPQTPLASSSISFSTLPRAGQPGLSVDTFWQGVETYFSYGIAICEEGGLGYDFIRHSTSGNSTGLTFTVSISLPFKTASEVREFLQPLRDQLREIGIMRSVQDESTNTTPDNDASISAIGDTVHHTLIASRLFQRSNFATPSSLSELRAAVRYFVEEGGYDFHGQTYNPSLETDAYDTDNAVHPGFRTAIMHAQGYERTHHWDGVEPVVPVAEQAQRHDRMQSYIQRWKEITPGSGSYMNEGDAQTKDWKDAFWGENYERLEGVKRKFDPWGMFWVLGGVGSDAWEVRGSSGGGREGLFTQDGTLCKVEI</sequence>
<dbReference type="InterPro" id="IPR012951">
    <property type="entry name" value="BBE"/>
</dbReference>
<evidence type="ECO:0000256" key="3">
    <source>
        <dbReference type="SAM" id="MobiDB-lite"/>
    </source>
</evidence>
<organism evidence="6 7">
    <name type="scientific">Periconia macrospinosa</name>
    <dbReference type="NCBI Taxonomy" id="97972"/>
    <lineage>
        <taxon>Eukaryota</taxon>
        <taxon>Fungi</taxon>
        <taxon>Dikarya</taxon>
        <taxon>Ascomycota</taxon>
        <taxon>Pezizomycotina</taxon>
        <taxon>Dothideomycetes</taxon>
        <taxon>Pleosporomycetidae</taxon>
        <taxon>Pleosporales</taxon>
        <taxon>Massarineae</taxon>
        <taxon>Periconiaceae</taxon>
        <taxon>Periconia</taxon>
    </lineage>
</organism>
<dbReference type="EMBL" id="KZ805300">
    <property type="protein sequence ID" value="PVI08727.1"/>
    <property type="molecule type" value="Genomic_DNA"/>
</dbReference>
<dbReference type="GO" id="GO:0016491">
    <property type="term" value="F:oxidoreductase activity"/>
    <property type="evidence" value="ECO:0007669"/>
    <property type="project" value="UniProtKB-KW"/>
</dbReference>
<dbReference type="Gene3D" id="3.30.465.10">
    <property type="match status" value="2"/>
</dbReference>
<reference evidence="6 7" key="1">
    <citation type="journal article" date="2018" name="Sci. Rep.">
        <title>Comparative genomics provides insights into the lifestyle and reveals functional heterogeneity of dark septate endophytic fungi.</title>
        <authorList>
            <person name="Knapp D.G."/>
            <person name="Nemeth J.B."/>
            <person name="Barry K."/>
            <person name="Hainaut M."/>
            <person name="Henrissat B."/>
            <person name="Johnson J."/>
            <person name="Kuo A."/>
            <person name="Lim J.H.P."/>
            <person name="Lipzen A."/>
            <person name="Nolan M."/>
            <person name="Ohm R.A."/>
            <person name="Tamas L."/>
            <person name="Grigoriev I.V."/>
            <person name="Spatafora J.W."/>
            <person name="Nagy L.G."/>
            <person name="Kovacs G.M."/>
        </authorList>
    </citation>
    <scope>NUCLEOTIDE SEQUENCE [LARGE SCALE GENOMIC DNA]</scope>
    <source>
        <strain evidence="6 7">DSE2036</strain>
    </source>
</reference>
<dbReference type="PANTHER" id="PTHR13878">
    <property type="entry name" value="GULONOLACTONE OXIDASE"/>
    <property type="match status" value="1"/>
</dbReference>
<evidence type="ECO:0000313" key="6">
    <source>
        <dbReference type="EMBL" id="PVI08727.1"/>
    </source>
</evidence>
<protein>
    <submittedName>
        <fullName evidence="6">FAD-binding domain-containing protein</fullName>
    </submittedName>
</protein>
<dbReference type="OrthoDB" id="415825at2759"/>
<dbReference type="AlphaFoldDB" id="A0A2V1EDT7"/>
<evidence type="ECO:0000256" key="1">
    <source>
        <dbReference type="ARBA" id="ARBA00005466"/>
    </source>
</evidence>
<dbReference type="Pfam" id="PF08031">
    <property type="entry name" value="BBE"/>
    <property type="match status" value="1"/>
</dbReference>
<accession>A0A2V1EDT7</accession>
<dbReference type="InterPro" id="IPR036318">
    <property type="entry name" value="FAD-bd_PCMH-like_sf"/>
</dbReference>
<dbReference type="STRING" id="97972.A0A2V1EDT7"/>
<feature type="chain" id="PRO_5016101322" evidence="4">
    <location>
        <begin position="21"/>
        <end position="638"/>
    </location>
</feature>
<name>A0A2V1EDT7_9PLEO</name>
<keyword evidence="7" id="KW-1185">Reference proteome</keyword>
<proteinExistence type="inferred from homology"/>
<dbReference type="PROSITE" id="PS51387">
    <property type="entry name" value="FAD_PCMH"/>
    <property type="match status" value="1"/>
</dbReference>
<evidence type="ECO:0000256" key="4">
    <source>
        <dbReference type="SAM" id="SignalP"/>
    </source>
</evidence>
<gene>
    <name evidence="6" type="ORF">DM02DRAFT_679603</name>
</gene>
<evidence type="ECO:0000256" key="2">
    <source>
        <dbReference type="ARBA" id="ARBA00023002"/>
    </source>
</evidence>
<dbReference type="InterPro" id="IPR016169">
    <property type="entry name" value="FAD-bd_PCMH_sub2"/>
</dbReference>
<keyword evidence="4" id="KW-0732">Signal</keyword>
<dbReference type="InterPro" id="IPR006094">
    <property type="entry name" value="Oxid_FAD_bind_N"/>
</dbReference>